<dbReference type="Gene3D" id="2.40.110.10">
    <property type="entry name" value="Butyryl-CoA Dehydrogenase, subunit A, domain 2"/>
    <property type="match status" value="1"/>
</dbReference>
<comment type="similarity">
    <text evidence="2 6">Belongs to the acyl-CoA dehydrogenase family.</text>
</comment>
<dbReference type="InterPro" id="IPR006091">
    <property type="entry name" value="Acyl-CoA_Oxase/DH_mid-dom"/>
</dbReference>
<evidence type="ECO:0000256" key="3">
    <source>
        <dbReference type="ARBA" id="ARBA00022630"/>
    </source>
</evidence>
<comment type="caution">
    <text evidence="10">The sequence shown here is derived from an EMBL/GenBank/DDBJ whole genome shotgun (WGS) entry which is preliminary data.</text>
</comment>
<keyword evidence="4 6" id="KW-0274">FAD</keyword>
<dbReference type="OrthoDB" id="9775090at2"/>
<evidence type="ECO:0000313" key="10">
    <source>
        <dbReference type="EMBL" id="RVV98124.1"/>
    </source>
</evidence>
<dbReference type="Pfam" id="PF00441">
    <property type="entry name" value="Acyl-CoA_dh_1"/>
    <property type="match status" value="1"/>
</dbReference>
<evidence type="ECO:0000259" key="7">
    <source>
        <dbReference type="Pfam" id="PF00441"/>
    </source>
</evidence>
<dbReference type="InterPro" id="IPR009100">
    <property type="entry name" value="AcylCoA_DH/oxidase_NM_dom_sf"/>
</dbReference>
<evidence type="ECO:0000256" key="6">
    <source>
        <dbReference type="RuleBase" id="RU362125"/>
    </source>
</evidence>
<dbReference type="SUPFAM" id="SSF56645">
    <property type="entry name" value="Acyl-CoA dehydrogenase NM domain-like"/>
    <property type="match status" value="1"/>
</dbReference>
<dbReference type="PANTHER" id="PTHR43292">
    <property type="entry name" value="ACYL-COA DEHYDROGENASE"/>
    <property type="match status" value="1"/>
</dbReference>
<dbReference type="Pfam" id="PF02770">
    <property type="entry name" value="Acyl-CoA_dh_M"/>
    <property type="match status" value="1"/>
</dbReference>
<feature type="domain" description="Acyl-CoA oxidase/dehydrogenase middle" evidence="8">
    <location>
        <begin position="125"/>
        <end position="220"/>
    </location>
</feature>
<dbReference type="AlphaFoldDB" id="A0A438AHH9"/>
<accession>A0A438AHH9</accession>
<dbReference type="InterPro" id="IPR052161">
    <property type="entry name" value="Mycobact_Acyl-CoA_DH"/>
</dbReference>
<dbReference type="FunFam" id="2.40.110.10:FF:000011">
    <property type="entry name" value="Acyl-CoA dehydrogenase FadE34"/>
    <property type="match status" value="1"/>
</dbReference>
<dbReference type="Gene3D" id="1.20.140.10">
    <property type="entry name" value="Butyryl-CoA Dehydrogenase, subunit A, domain 3"/>
    <property type="match status" value="1"/>
</dbReference>
<keyword evidence="11" id="KW-1185">Reference proteome</keyword>
<feature type="domain" description="Acyl-CoA dehydrogenase/oxidase N-terminal" evidence="9">
    <location>
        <begin position="6"/>
        <end position="119"/>
    </location>
</feature>
<dbReference type="PANTHER" id="PTHR43292:SF3">
    <property type="entry name" value="ACYL-COA DEHYDROGENASE FADE29"/>
    <property type="match status" value="1"/>
</dbReference>
<name>A0A438AHH9_9RHOB</name>
<dbReference type="Proteomes" id="UP000285908">
    <property type="component" value="Unassembled WGS sequence"/>
</dbReference>
<sequence length="382" mass="43004">MHHLLTDEDRRFRDEIAETLRAEIPQTLRDKMRRDIELEREDFVESQRILNRLGLAVPHWPAEWGGRDWTPIQRHLYLEQMQVNAVPPPLPFNVDMVGPVLARFGTDAQKEKFLKPTANLDIWWCQGFSEPNAGSDLASLVTRAERRGDGWVLNGQKTWTSYAHHADWMFGLFRTDPQAPKKQMGISFLVFPMDTPGIEVREIETSDGRHEVNEVFFSDVEVGADALVGEENRGWDVAKFLLGNERHNIAGLGWVKMRLNLLRELAERDGPTGRLWDDPEFRRRFAQLEVDTRAVDMLQMLALTGQAAGAFGAPDHAASVLKIRGSELQQATTELLLDALGPVGGPELADAAAGYMSFRKLSIYGGSNEIQREILAKAALGL</sequence>
<evidence type="ECO:0000256" key="1">
    <source>
        <dbReference type="ARBA" id="ARBA00001974"/>
    </source>
</evidence>
<dbReference type="GO" id="GO:0016627">
    <property type="term" value="F:oxidoreductase activity, acting on the CH-CH group of donors"/>
    <property type="evidence" value="ECO:0007669"/>
    <property type="project" value="InterPro"/>
</dbReference>
<dbReference type="InterPro" id="IPR009075">
    <property type="entry name" value="AcylCo_DH/oxidase_C"/>
</dbReference>
<evidence type="ECO:0000313" key="11">
    <source>
        <dbReference type="Proteomes" id="UP000285908"/>
    </source>
</evidence>
<evidence type="ECO:0000256" key="5">
    <source>
        <dbReference type="ARBA" id="ARBA00023002"/>
    </source>
</evidence>
<dbReference type="InterPro" id="IPR046373">
    <property type="entry name" value="Acyl-CoA_Oxase/DH_mid-dom_sf"/>
</dbReference>
<dbReference type="Pfam" id="PF02771">
    <property type="entry name" value="Acyl-CoA_dh_N"/>
    <property type="match status" value="1"/>
</dbReference>
<proteinExistence type="inferred from homology"/>
<comment type="cofactor">
    <cofactor evidence="1 6">
        <name>FAD</name>
        <dbReference type="ChEBI" id="CHEBI:57692"/>
    </cofactor>
</comment>
<evidence type="ECO:0000259" key="8">
    <source>
        <dbReference type="Pfam" id="PF02770"/>
    </source>
</evidence>
<dbReference type="GO" id="GO:0005886">
    <property type="term" value="C:plasma membrane"/>
    <property type="evidence" value="ECO:0007669"/>
    <property type="project" value="TreeGrafter"/>
</dbReference>
<evidence type="ECO:0000256" key="4">
    <source>
        <dbReference type="ARBA" id="ARBA00022827"/>
    </source>
</evidence>
<dbReference type="RefSeq" id="WP_127906790.1">
    <property type="nucleotide sequence ID" value="NZ_RQXX01000003.1"/>
</dbReference>
<dbReference type="InterPro" id="IPR037069">
    <property type="entry name" value="AcylCoA_DH/ox_N_sf"/>
</dbReference>
<dbReference type="Gene3D" id="1.10.540.10">
    <property type="entry name" value="Acyl-CoA dehydrogenase/oxidase, N-terminal domain"/>
    <property type="match status" value="1"/>
</dbReference>
<dbReference type="SUPFAM" id="SSF47203">
    <property type="entry name" value="Acyl-CoA dehydrogenase C-terminal domain-like"/>
    <property type="match status" value="1"/>
</dbReference>
<keyword evidence="5 6" id="KW-0560">Oxidoreductase</keyword>
<dbReference type="EMBL" id="RQXX01000003">
    <property type="protein sequence ID" value="RVV98124.1"/>
    <property type="molecule type" value="Genomic_DNA"/>
</dbReference>
<evidence type="ECO:0000256" key="2">
    <source>
        <dbReference type="ARBA" id="ARBA00009347"/>
    </source>
</evidence>
<evidence type="ECO:0000259" key="9">
    <source>
        <dbReference type="Pfam" id="PF02771"/>
    </source>
</evidence>
<dbReference type="InterPro" id="IPR036250">
    <property type="entry name" value="AcylCo_DH-like_C"/>
</dbReference>
<organism evidence="10 11">
    <name type="scientific">Mesobaculum littorinae</name>
    <dbReference type="NCBI Taxonomy" id="2486419"/>
    <lineage>
        <taxon>Bacteria</taxon>
        <taxon>Pseudomonadati</taxon>
        <taxon>Pseudomonadota</taxon>
        <taxon>Alphaproteobacteria</taxon>
        <taxon>Rhodobacterales</taxon>
        <taxon>Roseobacteraceae</taxon>
        <taxon>Mesobaculum</taxon>
    </lineage>
</organism>
<gene>
    <name evidence="10" type="ORF">EKE94_11775</name>
</gene>
<protein>
    <submittedName>
        <fullName evidence="10">Acyl-CoA dehydrogenase</fullName>
    </submittedName>
</protein>
<feature type="domain" description="Acyl-CoA dehydrogenase/oxidase C-terminal" evidence="7">
    <location>
        <begin position="232"/>
        <end position="379"/>
    </location>
</feature>
<reference evidence="10 11" key="1">
    <citation type="submission" date="2018-11" db="EMBL/GenBank/DDBJ databases">
        <title>Mesobaculum littorinae gen. nov., sp. nov., isolated from Littorina scabra that represents a novel genus of the order Rhodobacteraceae.</title>
        <authorList>
            <person name="Li F."/>
        </authorList>
    </citation>
    <scope>NUCLEOTIDE SEQUENCE [LARGE SCALE GENOMIC DNA]</scope>
    <source>
        <strain evidence="10 11">M0103</strain>
    </source>
</reference>
<keyword evidence="3 6" id="KW-0285">Flavoprotein</keyword>
<dbReference type="InterPro" id="IPR013786">
    <property type="entry name" value="AcylCoA_DH/ox_N"/>
</dbReference>
<dbReference type="GO" id="GO:0050660">
    <property type="term" value="F:flavin adenine dinucleotide binding"/>
    <property type="evidence" value="ECO:0007669"/>
    <property type="project" value="InterPro"/>
</dbReference>